<dbReference type="Pfam" id="PF24101">
    <property type="entry name" value="WHD_GTF3C1"/>
    <property type="match status" value="1"/>
</dbReference>
<name>A0A7L0RKW0_GLABR</name>
<feature type="compositionally biased region" description="Basic and acidic residues" evidence="6">
    <location>
        <begin position="1229"/>
        <end position="1241"/>
    </location>
</feature>
<dbReference type="InterPro" id="IPR056467">
    <property type="entry name" value="eWH_GTF3C1"/>
</dbReference>
<dbReference type="CDD" id="cd16169">
    <property type="entry name" value="Tau138_eWH"/>
    <property type="match status" value="1"/>
</dbReference>
<feature type="region of interest" description="Disordered" evidence="6">
    <location>
        <begin position="1603"/>
        <end position="1623"/>
    </location>
</feature>
<feature type="region of interest" description="Disordered" evidence="6">
    <location>
        <begin position="1818"/>
        <end position="1872"/>
    </location>
</feature>
<comment type="subcellular location">
    <subcellularLocation>
        <location evidence="1">Nucleus</location>
    </subcellularLocation>
</comment>
<feature type="region of interest" description="Disordered" evidence="6">
    <location>
        <begin position="459"/>
        <end position="579"/>
    </location>
</feature>
<evidence type="ECO:0000256" key="2">
    <source>
        <dbReference type="ARBA" id="ARBA00022553"/>
    </source>
</evidence>
<dbReference type="PANTHER" id="PTHR15180">
    <property type="entry name" value="GENERAL TRANSCRIPTION FACTOR 3C POLYPEPTIDE 1"/>
    <property type="match status" value="1"/>
</dbReference>
<evidence type="ECO:0000313" key="11">
    <source>
        <dbReference type="Proteomes" id="UP000591073"/>
    </source>
</evidence>
<feature type="non-terminal residue" evidence="10">
    <location>
        <position position="2139"/>
    </location>
</feature>
<proteinExistence type="predicted"/>
<dbReference type="Proteomes" id="UP000591073">
    <property type="component" value="Unassembled WGS sequence"/>
</dbReference>
<dbReference type="GO" id="GO:0006384">
    <property type="term" value="P:transcription initiation at RNA polymerase III promoter"/>
    <property type="evidence" value="ECO:0007669"/>
    <property type="project" value="InterPro"/>
</dbReference>
<feature type="compositionally biased region" description="Basic and acidic residues" evidence="6">
    <location>
        <begin position="1841"/>
        <end position="1856"/>
    </location>
</feature>
<dbReference type="EMBL" id="VXAP01000072">
    <property type="protein sequence ID" value="NXL29699.1"/>
    <property type="molecule type" value="Genomic_DNA"/>
</dbReference>
<sequence length="2139" mass="243100">MEPLWALLDEVALEGLDGITPGALWHRLRARTPPFPLPLEPATQQLLWAALSAQPDVRFYLLPRARPPLRLHDRYEEIDLETGILETKRDLVSSDDIYPVHMILDNKDGIQGSCQYFKERVDITDQIRRKDLQPCYTYTEAVEKWGEKLVIVASQDQRYRALIGWEGDPDLKLPDFSYCILERLGRARWQGELQRDLHSGAFKVDAGKIHYHRRVLDRNGLITMQSHVIRLPSGAQQHSILLLLTRFHVDRRSKYDILMEKLSSMLSARSNQMETLGNLRDELGLCERTFKRLYQYMMNAGLAKVISIPLQDIHPNGGPYKTKKGTDVMVRCLKLVKEFRKKMEDYHDDDEEEIITKAVQPVDIVCERDMLTQAYELIESRGTKGISQAEIRLAMNVGKLEARMLCRLLERYKVVKGFMEDEGRQRTTKYISYIFAEESDLNRQFEREKARSEQLATVTLALVPEDSPPVEDVSPGEDDTLVSESDNEEEGKDGKKRGKGQKANSGSLLKSSLQDDIHQSTPAKGSKSTAVKSQRKKLPSPQILEEPDELPDKVAGESSTLETLKQESNLSTCAHSTDEDGDVAVVEEVRLEDPKKMCGPKKEKRSKATAVERSHETYRLLKRRNLIVEAVRNLRLIESLFTLQKMVMDQEKQEGVSTKCCKKSIIRLVQKLAREGLLRLYRTTVIQDGISKKVEFVVHPSVSPNDPLVKSAIEQVRFRISNSSTANRQTPTSQDHAEEENLGQEAVPDSGETPESSCKADNSRARKTDEKMGITQLKNYHPVTVPGLGRSLGFLPKMPRLRMVHMFLWYLVYGHPLNGTQQKGGSDGEKKGSKQGLDVNAAVLEAQPDGTLEITTTVVNSEISVQETEVELPNQTVYVDDRSWMRYVPPLPVHREFGFGWALVSDILLCLPLSLFVQIVQVSYKVDGLEDFLNDPLKKHTLIRFLPRSVRQQLLYKRRYIFSVVENLQRLCYMGLIQFGPTEKFQDKDQVFVYMKRNAVIVDTTICDPHYNLAQSSRPFERRLYVLNTMQDVENFWFDLQCVCLNTPLGVVRCPRSKRSNLQGEETALDVEMEQESAVDKHNLERKCAMLEYTTGSREVVDDGTIPGDGLGAAGLDSSFYGHLKRNWIWTSYIINKTRKESTVSENGLTVRLQTFLTKHPLPLSTGGNKINVLGEAKVASESFIQKEECIEISKEPNEDRTKRVRGGKNQKRKRLRKDVGKKTKKRKKEENSVEKSKRLRYHDEADQSALQRMTRLRVTWTVQEDSLLMLCRIASHVLNAKVKGPFVPWQVVRDIMHASFEESLDKTSHSVGRRARYIVRNPQTYLNYKVCLAEVYQDKALIEDFMNRENNYEDPQVCAKEFKEFVERLKEKFSSTLGNPKLEIPDTLQELFSRFRVLAIGEDTNQNTKEDSLSSVYDIHFLVLQNLIQSTLALSDNQMKSCQSFQTFRLYREYQDDILVKAFLECQKRSLVNRRRVNHTLGPKKSRALPFVPMSYQLSQSYYRVFTWRFPSTICTESFQFLEKLKDAEKSDQPDSFSFKDQENKASEGMIAFPMDGPGGQCVAMLSLFSLGLVSVNVRIPEQIVVVDSTMVENEVIKSLGKEGLEDDDDDDDDLDDSSGGKRRIEVKARQASHTNYLLMRGYYAPGIVSMRNLSPSDNIVVNSCQVKVKLRCTPLPGRLSSPVSSLLDNMAVGVSCLPETFTRLIKVQEENYVVDQFLQECTERYGYNPRDVAAVLEIRNAIEATSHFGICKTELCKRFCSYEEVEPDRTRSLEQYIQDLIEMQQVLEVGGHAVRLVAIIFAKPWLLHSVCLKNKPDDSDQQGADTTLPDVRQDCLPSEPKKGEECLREGEQLGRDTQSVSDEEPPRKRCKIQSDVLQDGSQLCQGSQSDLKSANENNIDAGAASPVTMKEALITDEETGSLGGQTEHLAEQPVCAPEAVNVDTSKEQDKSCSEDKELEVENDELSTEHKQQVTSLEQSASEQNDDLSCVQENPGVSKGKACENVCFIGRPWRIVDGNLNKPVCKGMMEAVLYHIMTKPGVTEGMLLQHYVGVLQPVAVLEILQGLESLGCIRRFYMKKPSLVSLFSQPVIEEQLNNPKPSETPTIYYEPTIDCTLRLGRVFPCEVNWNKWVQIIPV</sequence>
<dbReference type="OrthoDB" id="68020at2759"/>
<dbReference type="InterPro" id="IPR035625">
    <property type="entry name" value="Tfc3-like_eWH"/>
</dbReference>
<evidence type="ECO:0000259" key="9">
    <source>
        <dbReference type="Pfam" id="PF24101"/>
    </source>
</evidence>
<dbReference type="GO" id="GO:0003677">
    <property type="term" value="F:DNA binding"/>
    <property type="evidence" value="ECO:0007669"/>
    <property type="project" value="UniProtKB-KW"/>
</dbReference>
<feature type="compositionally biased region" description="Basic residues" evidence="6">
    <location>
        <begin position="1203"/>
        <end position="1217"/>
    </location>
</feature>
<dbReference type="PANTHER" id="PTHR15180:SF1">
    <property type="entry name" value="GENERAL TRANSCRIPTION FACTOR 3C POLYPEPTIDE 1"/>
    <property type="match status" value="1"/>
</dbReference>
<evidence type="ECO:0000256" key="4">
    <source>
        <dbReference type="ARBA" id="ARBA00023163"/>
    </source>
</evidence>
<gene>
    <name evidence="10" type="primary">Gtf3c1</name>
    <name evidence="10" type="ORF">GLABRA_R12026</name>
</gene>
<feature type="region of interest" description="Disordered" evidence="6">
    <location>
        <begin position="1196"/>
        <end position="1241"/>
    </location>
</feature>
<keyword evidence="11" id="KW-1185">Reference proteome</keyword>
<evidence type="ECO:0000313" key="10">
    <source>
        <dbReference type="EMBL" id="NXL29699.1"/>
    </source>
</evidence>
<feature type="domain" description="General transcription factor 3C polypeptide 1 winged-helix" evidence="8">
    <location>
        <begin position="6"/>
        <end position="61"/>
    </location>
</feature>
<dbReference type="GO" id="GO:0042791">
    <property type="term" value="P:5S class rRNA transcription by RNA polymerase III"/>
    <property type="evidence" value="ECO:0007669"/>
    <property type="project" value="TreeGrafter"/>
</dbReference>
<feature type="compositionally biased region" description="Polar residues" evidence="6">
    <location>
        <begin position="519"/>
        <end position="532"/>
    </location>
</feature>
<dbReference type="InterPro" id="IPR056428">
    <property type="entry name" value="WH_GTF3C1"/>
</dbReference>
<keyword evidence="5" id="KW-0539">Nucleus</keyword>
<evidence type="ECO:0000259" key="7">
    <source>
        <dbReference type="Pfam" id="PF04182"/>
    </source>
</evidence>
<accession>A0A7L0RKW0</accession>
<feature type="domain" description="B-block binding subunit of TFIIIC" evidence="7">
    <location>
        <begin position="174"/>
        <end position="249"/>
    </location>
</feature>
<evidence type="ECO:0000256" key="1">
    <source>
        <dbReference type="ARBA" id="ARBA00004123"/>
    </source>
</evidence>
<feature type="compositionally biased region" description="Acidic residues" evidence="6">
    <location>
        <begin position="474"/>
        <end position="491"/>
    </location>
</feature>
<comment type="caution">
    <text evidence="10">The sequence shown here is derived from an EMBL/GenBank/DDBJ whole genome shotgun (WGS) entry which is preliminary data.</text>
</comment>
<feature type="compositionally biased region" description="Polar residues" evidence="6">
    <location>
        <begin position="1885"/>
        <end position="1900"/>
    </location>
</feature>
<feature type="compositionally biased region" description="Polar residues" evidence="6">
    <location>
        <begin position="1974"/>
        <end position="1984"/>
    </location>
</feature>
<evidence type="ECO:0000256" key="3">
    <source>
        <dbReference type="ARBA" id="ARBA00023125"/>
    </source>
</evidence>
<dbReference type="Pfam" id="PF04182">
    <property type="entry name" value="B-block_TFIIIC"/>
    <property type="match status" value="1"/>
</dbReference>
<feature type="region of interest" description="Disordered" evidence="6">
    <location>
        <begin position="722"/>
        <end position="772"/>
    </location>
</feature>
<feature type="compositionally biased region" description="Polar residues" evidence="6">
    <location>
        <begin position="722"/>
        <end position="734"/>
    </location>
</feature>
<evidence type="ECO:0000256" key="6">
    <source>
        <dbReference type="SAM" id="MobiDB-lite"/>
    </source>
</evidence>
<keyword evidence="2" id="KW-0597">Phosphoprotein</keyword>
<dbReference type="Pfam" id="PF23704">
    <property type="entry name" value="WHD_GTF3C1_N"/>
    <property type="match status" value="1"/>
</dbReference>
<feature type="non-terminal residue" evidence="10">
    <location>
        <position position="1"/>
    </location>
</feature>
<keyword evidence="4" id="KW-0804">Transcription</keyword>
<evidence type="ECO:0000256" key="5">
    <source>
        <dbReference type="ARBA" id="ARBA00023242"/>
    </source>
</evidence>
<protein>
    <submittedName>
        <fullName evidence="10">TF3C1 factor</fullName>
    </submittedName>
</protein>
<dbReference type="InterPro" id="IPR007309">
    <property type="entry name" value="TFIIIC_Bblock-bd"/>
</dbReference>
<dbReference type="GO" id="GO:0005634">
    <property type="term" value="C:nucleus"/>
    <property type="evidence" value="ECO:0007669"/>
    <property type="project" value="UniProtKB-SubCell"/>
</dbReference>
<reference evidence="10 11" key="1">
    <citation type="submission" date="2019-09" db="EMBL/GenBank/DDBJ databases">
        <title>Bird 10,000 Genomes (B10K) Project - Family phase.</title>
        <authorList>
            <person name="Zhang G."/>
        </authorList>
    </citation>
    <scope>NUCLEOTIDE SEQUENCE [LARGE SCALE GENOMIC DNA]</scope>
    <source>
        <strain evidence="10">B10K-DU-008-63</strain>
    </source>
</reference>
<feature type="compositionally biased region" description="Basic and acidic residues" evidence="6">
    <location>
        <begin position="761"/>
        <end position="772"/>
    </location>
</feature>
<feature type="region of interest" description="Disordered" evidence="6">
    <location>
        <begin position="1942"/>
        <end position="1991"/>
    </location>
</feature>
<feature type="compositionally biased region" description="Polar residues" evidence="6">
    <location>
        <begin position="502"/>
        <end position="512"/>
    </location>
</feature>
<organism evidence="10 11">
    <name type="scientific">Glaucidium brasilianum</name>
    <name type="common">Ferruginous pygmy-owl</name>
    <dbReference type="NCBI Taxonomy" id="78217"/>
    <lineage>
        <taxon>Eukaryota</taxon>
        <taxon>Metazoa</taxon>
        <taxon>Chordata</taxon>
        <taxon>Craniata</taxon>
        <taxon>Vertebrata</taxon>
        <taxon>Euteleostomi</taxon>
        <taxon>Archelosauria</taxon>
        <taxon>Archosauria</taxon>
        <taxon>Dinosauria</taxon>
        <taxon>Saurischia</taxon>
        <taxon>Theropoda</taxon>
        <taxon>Coelurosauria</taxon>
        <taxon>Aves</taxon>
        <taxon>Neognathae</taxon>
        <taxon>Neoaves</taxon>
        <taxon>Telluraves</taxon>
        <taxon>Strigiformes</taxon>
        <taxon>Strigidae</taxon>
        <taxon>Glaucidium</taxon>
    </lineage>
</organism>
<feature type="compositionally biased region" description="Basic and acidic residues" evidence="6">
    <location>
        <begin position="1946"/>
        <end position="1957"/>
    </location>
</feature>
<feature type="domain" description="GTF3C1 extended winged-helix" evidence="9">
    <location>
        <begin position="615"/>
        <end position="723"/>
    </location>
</feature>
<evidence type="ECO:0000259" key="8">
    <source>
        <dbReference type="Pfam" id="PF23704"/>
    </source>
</evidence>
<feature type="compositionally biased region" description="Acidic residues" evidence="6">
    <location>
        <begin position="1958"/>
        <end position="1967"/>
    </location>
</feature>
<keyword evidence="3" id="KW-0238">DNA-binding</keyword>
<feature type="compositionally biased region" description="Acidic residues" evidence="6">
    <location>
        <begin position="1606"/>
        <end position="1618"/>
    </location>
</feature>
<dbReference type="InterPro" id="IPR044210">
    <property type="entry name" value="Tfc3-like"/>
</dbReference>
<feature type="compositionally biased region" description="Polar residues" evidence="6">
    <location>
        <begin position="557"/>
        <end position="575"/>
    </location>
</feature>
<dbReference type="GO" id="GO:0000127">
    <property type="term" value="C:transcription factor TFIIIC complex"/>
    <property type="evidence" value="ECO:0007669"/>
    <property type="project" value="InterPro"/>
</dbReference>
<feature type="region of interest" description="Disordered" evidence="6">
    <location>
        <begin position="1885"/>
        <end position="1907"/>
    </location>
</feature>